<protein>
    <submittedName>
        <fullName evidence="2">Uncharacterized protein</fullName>
    </submittedName>
</protein>
<dbReference type="EMBL" id="CADEAL010003977">
    <property type="protein sequence ID" value="CAB1448406.1"/>
    <property type="molecule type" value="Genomic_DNA"/>
</dbReference>
<feature type="compositionally biased region" description="Basic residues" evidence="1">
    <location>
        <begin position="1"/>
        <end position="15"/>
    </location>
</feature>
<evidence type="ECO:0000313" key="2">
    <source>
        <dbReference type="EMBL" id="CAB1448406.1"/>
    </source>
</evidence>
<accession>A0A9N7VEL8</accession>
<name>A0A9N7VEL8_PLEPL</name>
<sequence length="100" mass="11288">MEKKCLRNIKRRKRRPGDGRWRDERMKGEGPGAQCRCASVMTRQTERMVPPLTSFSPPLPVAPTRRLGTDPQSAFNVLRGGVRVSTRRLPSRLLLCVVCG</sequence>
<evidence type="ECO:0000313" key="3">
    <source>
        <dbReference type="Proteomes" id="UP001153269"/>
    </source>
</evidence>
<reference evidence="2" key="1">
    <citation type="submission" date="2020-03" db="EMBL/GenBank/DDBJ databases">
        <authorList>
            <person name="Weist P."/>
        </authorList>
    </citation>
    <scope>NUCLEOTIDE SEQUENCE</scope>
</reference>
<comment type="caution">
    <text evidence="2">The sequence shown here is derived from an EMBL/GenBank/DDBJ whole genome shotgun (WGS) entry which is preliminary data.</text>
</comment>
<evidence type="ECO:0000256" key="1">
    <source>
        <dbReference type="SAM" id="MobiDB-lite"/>
    </source>
</evidence>
<feature type="region of interest" description="Disordered" evidence="1">
    <location>
        <begin position="48"/>
        <end position="70"/>
    </location>
</feature>
<feature type="compositionally biased region" description="Basic and acidic residues" evidence="1">
    <location>
        <begin position="16"/>
        <end position="28"/>
    </location>
</feature>
<proteinExistence type="predicted"/>
<feature type="region of interest" description="Disordered" evidence="1">
    <location>
        <begin position="1"/>
        <end position="33"/>
    </location>
</feature>
<gene>
    <name evidence="2" type="ORF">PLEPLA_LOCUS36060</name>
</gene>
<keyword evidence="3" id="KW-1185">Reference proteome</keyword>
<dbReference type="Proteomes" id="UP001153269">
    <property type="component" value="Unassembled WGS sequence"/>
</dbReference>
<organism evidence="2 3">
    <name type="scientific">Pleuronectes platessa</name>
    <name type="common">European plaice</name>
    <dbReference type="NCBI Taxonomy" id="8262"/>
    <lineage>
        <taxon>Eukaryota</taxon>
        <taxon>Metazoa</taxon>
        <taxon>Chordata</taxon>
        <taxon>Craniata</taxon>
        <taxon>Vertebrata</taxon>
        <taxon>Euteleostomi</taxon>
        <taxon>Actinopterygii</taxon>
        <taxon>Neopterygii</taxon>
        <taxon>Teleostei</taxon>
        <taxon>Neoteleostei</taxon>
        <taxon>Acanthomorphata</taxon>
        <taxon>Carangaria</taxon>
        <taxon>Pleuronectiformes</taxon>
        <taxon>Pleuronectoidei</taxon>
        <taxon>Pleuronectidae</taxon>
        <taxon>Pleuronectes</taxon>
    </lineage>
</organism>
<dbReference type="AlphaFoldDB" id="A0A9N7VEL8"/>